<proteinExistence type="predicted"/>
<dbReference type="InterPro" id="IPR036291">
    <property type="entry name" value="NAD(P)-bd_dom_sf"/>
</dbReference>
<reference evidence="1 2" key="1">
    <citation type="submission" date="2023-05" db="EMBL/GenBank/DDBJ databases">
        <title>Streptantibioticus silvisoli sp. nov., acidotolerant actinomycetes 1 from pine litter.</title>
        <authorList>
            <person name="Swiecimska M."/>
            <person name="Golinska P."/>
            <person name="Sangal V."/>
            <person name="Wachnowicz B."/>
            <person name="Goodfellow M."/>
        </authorList>
    </citation>
    <scope>NUCLEOTIDE SEQUENCE [LARGE SCALE GENOMIC DNA]</scope>
    <source>
        <strain evidence="1 2">DSM 42109</strain>
    </source>
</reference>
<dbReference type="EMBL" id="JANCPR020000035">
    <property type="protein sequence ID" value="MDJ1135998.1"/>
    <property type="molecule type" value="Genomic_DNA"/>
</dbReference>
<name>A0ABT7A3S7_9ACTN</name>
<accession>A0ABT7A3S7</accession>
<evidence type="ECO:0000313" key="2">
    <source>
        <dbReference type="Proteomes" id="UP001214441"/>
    </source>
</evidence>
<dbReference type="InterPro" id="IPR023401">
    <property type="entry name" value="ODC_N"/>
</dbReference>
<dbReference type="Gene3D" id="3.40.50.720">
    <property type="entry name" value="NAD(P)-binding Rossmann-like Domain"/>
    <property type="match status" value="1"/>
</dbReference>
<organism evidence="1 2">
    <name type="scientific">Streptomyces iconiensis</name>
    <dbReference type="NCBI Taxonomy" id="1384038"/>
    <lineage>
        <taxon>Bacteria</taxon>
        <taxon>Bacillati</taxon>
        <taxon>Actinomycetota</taxon>
        <taxon>Actinomycetes</taxon>
        <taxon>Kitasatosporales</taxon>
        <taxon>Streptomycetaceae</taxon>
        <taxon>Streptomyces</taxon>
    </lineage>
</organism>
<protein>
    <submittedName>
        <fullName evidence="1">Ornithine cyclodeaminase</fullName>
    </submittedName>
</protein>
<dbReference type="Gene3D" id="3.30.1780.10">
    <property type="entry name" value="ornithine cyclodeaminase, domain 1"/>
    <property type="match status" value="1"/>
</dbReference>
<dbReference type="SUPFAM" id="SSF51735">
    <property type="entry name" value="NAD(P)-binding Rossmann-fold domains"/>
    <property type="match status" value="1"/>
</dbReference>
<dbReference type="RefSeq" id="WP_274042093.1">
    <property type="nucleotide sequence ID" value="NZ_JANCPR020000035.1"/>
</dbReference>
<dbReference type="InterPro" id="IPR003462">
    <property type="entry name" value="ODC_Mu_crystall"/>
</dbReference>
<dbReference type="PANTHER" id="PTHR13812">
    <property type="entry name" value="KETIMINE REDUCTASE MU-CRYSTALLIN"/>
    <property type="match status" value="1"/>
</dbReference>
<dbReference type="Pfam" id="PF02423">
    <property type="entry name" value="OCD_Mu_crystall"/>
    <property type="match status" value="1"/>
</dbReference>
<dbReference type="PANTHER" id="PTHR13812:SF19">
    <property type="entry name" value="KETIMINE REDUCTASE MU-CRYSTALLIN"/>
    <property type="match status" value="1"/>
</dbReference>
<evidence type="ECO:0000313" key="1">
    <source>
        <dbReference type="EMBL" id="MDJ1135998.1"/>
    </source>
</evidence>
<comment type="caution">
    <text evidence="1">The sequence shown here is derived from an EMBL/GenBank/DDBJ whole genome shotgun (WGS) entry which is preliminary data.</text>
</comment>
<keyword evidence="2" id="KW-1185">Reference proteome</keyword>
<dbReference type="Proteomes" id="UP001214441">
    <property type="component" value="Unassembled WGS sequence"/>
</dbReference>
<dbReference type="PIRSF" id="PIRSF001439">
    <property type="entry name" value="CryM"/>
    <property type="match status" value="1"/>
</dbReference>
<gene>
    <name evidence="1" type="ORF">NMN56_029430</name>
</gene>
<sequence>MLHFDEYPNTDLLYLSRNDVRLAAEDVDVVPVVRDAIVRHAQGLTLLPDEAYLGWTTGDGFSARSLAMPGGIHTDSGLELGLKVINASLGNPGKGVARSQGLMLLFDHELAWPRVVMEAAYVSAFRTAAVSAVAALALGVHPVRRLAVLGCGTLARAHVQLLSRVLEGLETITLHDLDPARAGALADAINSDPDFAGVRAQAAADPETCVKDAELVIPATVTTEGYLRAEWFAPGALIVHVSLDDLLPEVVTAAGLVVVDDWGLVSHDHRRLLGRMYREGTLLGPGGESAEDTEPAPGARRVDGTLGEVLLGTGPGRAADTDVVVCNPFGMSILDVALGSAVAAAAERQGLGRRIPR</sequence>